<accession>A0A0C3KZ93</accession>
<dbReference type="AlphaFoldDB" id="A0A0C3KZ93"/>
<gene>
    <name evidence="1" type="ORF">M404DRAFT_991550</name>
</gene>
<proteinExistence type="predicted"/>
<evidence type="ECO:0000313" key="1">
    <source>
        <dbReference type="EMBL" id="KIO14802.1"/>
    </source>
</evidence>
<dbReference type="InParanoid" id="A0A0C3KZ93"/>
<sequence>MKTRHRRAALPRLQDCFKGRSTRDEVPTLMRELTMSQACISASKHGDENGVAHTRGRLS</sequence>
<reference evidence="2" key="2">
    <citation type="submission" date="2015-01" db="EMBL/GenBank/DDBJ databases">
        <title>Evolutionary Origins and Diversification of the Mycorrhizal Mutualists.</title>
        <authorList>
            <consortium name="DOE Joint Genome Institute"/>
            <consortium name="Mycorrhizal Genomics Consortium"/>
            <person name="Kohler A."/>
            <person name="Kuo A."/>
            <person name="Nagy L.G."/>
            <person name="Floudas D."/>
            <person name="Copeland A."/>
            <person name="Barry K.W."/>
            <person name="Cichocki N."/>
            <person name="Veneault-Fourrey C."/>
            <person name="LaButti K."/>
            <person name="Lindquist E.A."/>
            <person name="Lipzen A."/>
            <person name="Lundell T."/>
            <person name="Morin E."/>
            <person name="Murat C."/>
            <person name="Riley R."/>
            <person name="Ohm R."/>
            <person name="Sun H."/>
            <person name="Tunlid A."/>
            <person name="Henrissat B."/>
            <person name="Grigoriev I.V."/>
            <person name="Hibbett D.S."/>
            <person name="Martin F."/>
        </authorList>
    </citation>
    <scope>NUCLEOTIDE SEQUENCE [LARGE SCALE GENOMIC DNA]</scope>
    <source>
        <strain evidence="2">Marx 270</strain>
    </source>
</reference>
<dbReference type="OrthoDB" id="2553298at2759"/>
<dbReference type="Proteomes" id="UP000054217">
    <property type="component" value="Unassembled WGS sequence"/>
</dbReference>
<evidence type="ECO:0000313" key="2">
    <source>
        <dbReference type="Proteomes" id="UP000054217"/>
    </source>
</evidence>
<reference evidence="1 2" key="1">
    <citation type="submission" date="2014-04" db="EMBL/GenBank/DDBJ databases">
        <authorList>
            <consortium name="DOE Joint Genome Institute"/>
            <person name="Kuo A."/>
            <person name="Kohler A."/>
            <person name="Costa M.D."/>
            <person name="Nagy L.G."/>
            <person name="Floudas D."/>
            <person name="Copeland A."/>
            <person name="Barry K.W."/>
            <person name="Cichocki N."/>
            <person name="Veneault-Fourrey C."/>
            <person name="LaButti K."/>
            <person name="Lindquist E.A."/>
            <person name="Lipzen A."/>
            <person name="Lundell T."/>
            <person name="Morin E."/>
            <person name="Murat C."/>
            <person name="Sun H."/>
            <person name="Tunlid A."/>
            <person name="Henrissat B."/>
            <person name="Grigoriev I.V."/>
            <person name="Hibbett D.S."/>
            <person name="Martin F."/>
            <person name="Nordberg H.P."/>
            <person name="Cantor M.N."/>
            <person name="Hua S.X."/>
        </authorList>
    </citation>
    <scope>NUCLEOTIDE SEQUENCE [LARGE SCALE GENOMIC DNA]</scope>
    <source>
        <strain evidence="1 2">Marx 270</strain>
    </source>
</reference>
<name>A0A0C3KZ93_PISTI</name>
<keyword evidence="2" id="KW-1185">Reference proteome</keyword>
<protein>
    <submittedName>
        <fullName evidence="1">Uncharacterized protein</fullName>
    </submittedName>
</protein>
<dbReference type="EMBL" id="KN831944">
    <property type="protein sequence ID" value="KIO14802.1"/>
    <property type="molecule type" value="Genomic_DNA"/>
</dbReference>
<organism evidence="1 2">
    <name type="scientific">Pisolithus tinctorius Marx 270</name>
    <dbReference type="NCBI Taxonomy" id="870435"/>
    <lineage>
        <taxon>Eukaryota</taxon>
        <taxon>Fungi</taxon>
        <taxon>Dikarya</taxon>
        <taxon>Basidiomycota</taxon>
        <taxon>Agaricomycotina</taxon>
        <taxon>Agaricomycetes</taxon>
        <taxon>Agaricomycetidae</taxon>
        <taxon>Boletales</taxon>
        <taxon>Sclerodermatineae</taxon>
        <taxon>Pisolithaceae</taxon>
        <taxon>Pisolithus</taxon>
    </lineage>
</organism>
<dbReference type="HOGENOM" id="CLU_2961782_0_0_1"/>